<proteinExistence type="predicted"/>
<keyword evidence="1" id="KW-0812">Transmembrane</keyword>
<dbReference type="AlphaFoldDB" id="A0A0E9RI35"/>
<accession>A0A0E9RI35</accession>
<keyword evidence="1" id="KW-0472">Membrane</keyword>
<evidence type="ECO:0000313" key="2">
    <source>
        <dbReference type="EMBL" id="JAH28801.1"/>
    </source>
</evidence>
<evidence type="ECO:0000256" key="1">
    <source>
        <dbReference type="SAM" id="Phobius"/>
    </source>
</evidence>
<keyword evidence="1" id="KW-1133">Transmembrane helix</keyword>
<sequence length="75" mass="8670">MFMYRTCNRNPVTFFIVFSADLFMFYRFFFLVPCLSVSPPSADWPSPLFPDLLRFHALDTQSSAPGEYSRTVSAD</sequence>
<feature type="transmembrane region" description="Helical" evidence="1">
    <location>
        <begin position="12"/>
        <end position="32"/>
    </location>
</feature>
<name>A0A0E9RI35_ANGAN</name>
<protein>
    <submittedName>
        <fullName evidence="2">Uncharacterized protein</fullName>
    </submittedName>
</protein>
<reference evidence="2" key="2">
    <citation type="journal article" date="2015" name="Fish Shellfish Immunol.">
        <title>Early steps in the European eel (Anguilla anguilla)-Vibrio vulnificus interaction in the gills: Role of the RtxA13 toxin.</title>
        <authorList>
            <person name="Callol A."/>
            <person name="Pajuelo D."/>
            <person name="Ebbesson L."/>
            <person name="Teles M."/>
            <person name="MacKenzie S."/>
            <person name="Amaro C."/>
        </authorList>
    </citation>
    <scope>NUCLEOTIDE SEQUENCE</scope>
</reference>
<dbReference type="EMBL" id="GBXM01079776">
    <property type="protein sequence ID" value="JAH28801.1"/>
    <property type="molecule type" value="Transcribed_RNA"/>
</dbReference>
<reference evidence="2" key="1">
    <citation type="submission" date="2014-11" db="EMBL/GenBank/DDBJ databases">
        <authorList>
            <person name="Amaro Gonzalez C."/>
        </authorList>
    </citation>
    <scope>NUCLEOTIDE SEQUENCE</scope>
</reference>
<organism evidence="2">
    <name type="scientific">Anguilla anguilla</name>
    <name type="common">European freshwater eel</name>
    <name type="synonym">Muraena anguilla</name>
    <dbReference type="NCBI Taxonomy" id="7936"/>
    <lineage>
        <taxon>Eukaryota</taxon>
        <taxon>Metazoa</taxon>
        <taxon>Chordata</taxon>
        <taxon>Craniata</taxon>
        <taxon>Vertebrata</taxon>
        <taxon>Euteleostomi</taxon>
        <taxon>Actinopterygii</taxon>
        <taxon>Neopterygii</taxon>
        <taxon>Teleostei</taxon>
        <taxon>Anguilliformes</taxon>
        <taxon>Anguillidae</taxon>
        <taxon>Anguilla</taxon>
    </lineage>
</organism>